<evidence type="ECO:0000256" key="5">
    <source>
        <dbReference type="ARBA" id="ARBA00022490"/>
    </source>
</evidence>
<dbReference type="GO" id="GO:0008083">
    <property type="term" value="F:growth factor activity"/>
    <property type="evidence" value="ECO:0007669"/>
    <property type="project" value="InterPro"/>
</dbReference>
<dbReference type="Gene3D" id="1.20.5.730">
    <property type="entry name" value="Single helix bin"/>
    <property type="match status" value="1"/>
</dbReference>
<dbReference type="FunFam" id="1.20.5.730:FF:000005">
    <property type="entry name" value="RABaptiN (Rab effector)"/>
    <property type="match status" value="1"/>
</dbReference>
<evidence type="ECO:0000256" key="7">
    <source>
        <dbReference type="ARBA" id="ARBA00022583"/>
    </source>
</evidence>
<feature type="domain" description="RING-type" evidence="16">
    <location>
        <begin position="580"/>
        <end position="628"/>
    </location>
</feature>
<dbReference type="AlphaFoldDB" id="E2C9Z8"/>
<evidence type="ECO:0000256" key="12">
    <source>
        <dbReference type="ARBA" id="ARBA00022927"/>
    </source>
</evidence>
<dbReference type="InterPro" id="IPR018514">
    <property type="entry name" value="Rabaptin_CC"/>
</dbReference>
<dbReference type="InterPro" id="IPR017455">
    <property type="entry name" value="Znf_FYVE-rel"/>
</dbReference>
<gene>
    <name evidence="18" type="ORF">EAI_01609</name>
</gene>
<keyword evidence="10 14" id="KW-0863">Zinc-finger</keyword>
<dbReference type="InterPro" id="IPR013083">
    <property type="entry name" value="Znf_RING/FYVE/PHD"/>
</dbReference>
<dbReference type="PANTHER" id="PTHR31179">
    <property type="entry name" value="RAB GTPASE-BINDING EFFECTOR PROTEIN"/>
    <property type="match status" value="1"/>
</dbReference>
<sequence length="648" mass="74771">MLPGFVSVAVTTPTKLPHSPVLNNRKMENNPGEQHAIKVNGNEDLQTKIHRLESENVKMREEFNVQRAKMKELFLQKEEELKRRLEENMGLQKENLKLRNELDEAKSQLVVADLKIQNDILMEKRKAQEEIASLQQVIHETVEESSCSRKHLVSEVSKLQLALSKLQEENALLKTQLPRDPPTDGPQISLSTVTKTLARKVVSQLGADSLSLGPDNLEESMRKAQEDAEVLRSLVVPLEEEIKALKEKLRSTDDELQKCKEILLQRRQQEPGSFEPSCDMCANYEAQLVKVEATAKDLEKQLLDTQRMLQAQREDLAKEVEFRKEMEEKWNEKKEEHKIKVAELTVTSQTAQQTLVELKKAVEQFQKNASEELCKLTRGREDVQRHLTVLQKENENLVGKHSKHSQQLQSESINMPNTVEELHVSLLKMREDLITARVAQEVAQEKGETLRYEVTLLREQMEQESRVKEQDNSVLKNEISGLRAQLDKYIRDHRTLADREEKLDRLEKRLQEIQKEKKDAELAINELRQRVTSLQQELDTSEAVQKDFVRLSQSLQVQLERIRQAGSEVRWQHEEDVEECPSCHTTFSVTKKKVHCRHCGHIFCQSCLSHVVNSGPKQRPSRVCDVCHTLLVQDTAPYFSQEPPHTPD</sequence>
<dbReference type="PROSITE" id="PS50178">
    <property type="entry name" value="ZF_FYVE"/>
    <property type="match status" value="1"/>
</dbReference>
<keyword evidence="8" id="KW-0479">Metal-binding</keyword>
<dbReference type="CDD" id="cd15739">
    <property type="entry name" value="FYVE_RABE_unchar"/>
    <property type="match status" value="1"/>
</dbReference>
<evidence type="ECO:0000259" key="16">
    <source>
        <dbReference type="PROSITE" id="PS50089"/>
    </source>
</evidence>
<comment type="similarity">
    <text evidence="3">Belongs to the rabaptin family.</text>
</comment>
<dbReference type="SMART" id="SM00064">
    <property type="entry name" value="FYVE"/>
    <property type="match status" value="1"/>
</dbReference>
<keyword evidence="19" id="KW-1185">Reference proteome</keyword>
<feature type="coiled-coil region" evidence="15">
    <location>
        <begin position="228"/>
        <end position="315"/>
    </location>
</feature>
<evidence type="ECO:0000256" key="11">
    <source>
        <dbReference type="ARBA" id="ARBA00022833"/>
    </source>
</evidence>
<evidence type="ECO:0000256" key="3">
    <source>
        <dbReference type="ARBA" id="ARBA00006603"/>
    </source>
</evidence>
<dbReference type="Pfam" id="PF01363">
    <property type="entry name" value="FYVE"/>
    <property type="match status" value="1"/>
</dbReference>
<dbReference type="InterPro" id="IPR011011">
    <property type="entry name" value="Znf_FYVE_PHD"/>
</dbReference>
<evidence type="ECO:0000256" key="6">
    <source>
        <dbReference type="ARBA" id="ARBA00022553"/>
    </source>
</evidence>
<evidence type="ECO:0000256" key="2">
    <source>
        <dbReference type="ARBA" id="ARBA00004496"/>
    </source>
</evidence>
<feature type="coiled-coil region" evidence="15">
    <location>
        <begin position="42"/>
        <end position="176"/>
    </location>
</feature>
<dbReference type="InterPro" id="IPR000306">
    <property type="entry name" value="Znf_FYVE"/>
</dbReference>
<dbReference type="STRING" id="610380.E2C9Z8"/>
<evidence type="ECO:0000256" key="10">
    <source>
        <dbReference type="ARBA" id="ARBA00022771"/>
    </source>
</evidence>
<keyword evidence="7" id="KW-0254">Endocytosis</keyword>
<dbReference type="OMA" id="EMMHSIV"/>
<evidence type="ECO:0000256" key="8">
    <source>
        <dbReference type="ARBA" id="ARBA00022723"/>
    </source>
</evidence>
<dbReference type="SUPFAM" id="SSF57903">
    <property type="entry name" value="FYVE/PHD zinc finger"/>
    <property type="match status" value="1"/>
</dbReference>
<evidence type="ECO:0000256" key="13">
    <source>
        <dbReference type="ARBA" id="ARBA00023054"/>
    </source>
</evidence>
<dbReference type="InterPro" id="IPR003914">
    <property type="entry name" value="Rabaptin"/>
</dbReference>
<dbReference type="GO" id="GO:0006897">
    <property type="term" value="P:endocytosis"/>
    <property type="evidence" value="ECO:0007669"/>
    <property type="project" value="UniProtKB-KW"/>
</dbReference>
<dbReference type="GO" id="GO:0008270">
    <property type="term" value="F:zinc ion binding"/>
    <property type="evidence" value="ECO:0007669"/>
    <property type="project" value="UniProtKB-KW"/>
</dbReference>
<dbReference type="InterPro" id="IPR001841">
    <property type="entry name" value="Znf_RING"/>
</dbReference>
<dbReference type="PANTHER" id="PTHR31179:SF7">
    <property type="entry name" value="FYVE-TYPE DOMAIN-CONTAINING PROTEIN"/>
    <property type="match status" value="1"/>
</dbReference>
<evidence type="ECO:0000256" key="1">
    <source>
        <dbReference type="ARBA" id="ARBA00004412"/>
    </source>
</evidence>
<evidence type="ECO:0000313" key="18">
    <source>
        <dbReference type="EMBL" id="EFN75235.1"/>
    </source>
</evidence>
<dbReference type="Pfam" id="PF09311">
    <property type="entry name" value="Rab5-bind"/>
    <property type="match status" value="1"/>
</dbReference>
<name>E2C9Z8_HARSA</name>
<evidence type="ECO:0000256" key="14">
    <source>
        <dbReference type="PROSITE-ProRule" id="PRU00175"/>
    </source>
</evidence>
<evidence type="ECO:0000256" key="15">
    <source>
        <dbReference type="SAM" id="Coils"/>
    </source>
</evidence>
<proteinExistence type="inferred from homology"/>
<protein>
    <submittedName>
        <fullName evidence="18">Rab GTPase-binding effector protein 1</fullName>
    </submittedName>
</protein>
<dbReference type="OrthoDB" id="79940at2759"/>
<keyword evidence="4" id="KW-0813">Transport</keyword>
<evidence type="ECO:0000256" key="4">
    <source>
        <dbReference type="ARBA" id="ARBA00022448"/>
    </source>
</evidence>
<evidence type="ECO:0000259" key="17">
    <source>
        <dbReference type="PROSITE" id="PS50178"/>
    </source>
</evidence>
<evidence type="ECO:0000313" key="19">
    <source>
        <dbReference type="Proteomes" id="UP000008237"/>
    </source>
</evidence>
<dbReference type="InterPro" id="IPR017907">
    <property type="entry name" value="Znf_RING_CS"/>
</dbReference>
<dbReference type="GO" id="GO:0005769">
    <property type="term" value="C:early endosome"/>
    <property type="evidence" value="ECO:0007669"/>
    <property type="project" value="UniProtKB-SubCell"/>
</dbReference>
<dbReference type="InterPro" id="IPR015390">
    <property type="entry name" value="Rabaptin_Rab5-bd_dom"/>
</dbReference>
<feature type="coiled-coil region" evidence="15">
    <location>
        <begin position="348"/>
        <end position="375"/>
    </location>
</feature>
<dbReference type="PROSITE" id="PS50089">
    <property type="entry name" value="ZF_RING_2"/>
    <property type="match status" value="1"/>
</dbReference>
<reference evidence="18 19" key="1">
    <citation type="journal article" date="2010" name="Science">
        <title>Genomic comparison of the ants Camponotus floridanus and Harpegnathos saltator.</title>
        <authorList>
            <person name="Bonasio R."/>
            <person name="Zhang G."/>
            <person name="Ye C."/>
            <person name="Mutti N.S."/>
            <person name="Fang X."/>
            <person name="Qin N."/>
            <person name="Donahue G."/>
            <person name="Yang P."/>
            <person name="Li Q."/>
            <person name="Li C."/>
            <person name="Zhang P."/>
            <person name="Huang Z."/>
            <person name="Berger S.L."/>
            <person name="Reinberg D."/>
            <person name="Wang J."/>
            <person name="Liebig J."/>
        </authorList>
    </citation>
    <scope>NUCLEOTIDE SEQUENCE [LARGE SCALE GENOMIC DNA]</scope>
    <source>
        <strain evidence="18 19">R22 G/1</strain>
    </source>
</reference>
<organism evidence="19">
    <name type="scientific">Harpegnathos saltator</name>
    <name type="common">Jerdon's jumping ant</name>
    <dbReference type="NCBI Taxonomy" id="610380"/>
    <lineage>
        <taxon>Eukaryota</taxon>
        <taxon>Metazoa</taxon>
        <taxon>Ecdysozoa</taxon>
        <taxon>Arthropoda</taxon>
        <taxon>Hexapoda</taxon>
        <taxon>Insecta</taxon>
        <taxon>Pterygota</taxon>
        <taxon>Neoptera</taxon>
        <taxon>Endopterygota</taxon>
        <taxon>Hymenoptera</taxon>
        <taxon>Apocrita</taxon>
        <taxon>Aculeata</taxon>
        <taxon>Formicoidea</taxon>
        <taxon>Formicidae</taxon>
        <taxon>Ponerinae</taxon>
        <taxon>Ponerini</taxon>
        <taxon>Harpegnathos</taxon>
    </lineage>
</organism>
<dbReference type="InParanoid" id="E2C9Z8"/>
<feature type="coiled-coil region" evidence="15">
    <location>
        <begin position="458"/>
        <end position="544"/>
    </location>
</feature>
<feature type="domain" description="FYVE-type" evidence="17">
    <location>
        <begin position="574"/>
        <end position="632"/>
    </location>
</feature>
<dbReference type="Pfam" id="PF03528">
    <property type="entry name" value="Rabaptin"/>
    <property type="match status" value="2"/>
</dbReference>
<dbReference type="Gene3D" id="3.30.40.10">
    <property type="entry name" value="Zinc/RING finger domain, C3HC4 (zinc finger)"/>
    <property type="match status" value="1"/>
</dbReference>
<dbReference type="GO" id="GO:0015031">
    <property type="term" value="P:protein transport"/>
    <property type="evidence" value="ECO:0007669"/>
    <property type="project" value="UniProtKB-KW"/>
</dbReference>
<dbReference type="FunCoup" id="E2C9Z8">
    <property type="interactions" value="862"/>
</dbReference>
<dbReference type="PROSITE" id="PS00518">
    <property type="entry name" value="ZF_RING_1"/>
    <property type="match status" value="1"/>
</dbReference>
<accession>E2C9Z8</accession>
<keyword evidence="6" id="KW-0597">Phosphoprotein</keyword>
<comment type="subcellular location">
    <subcellularLocation>
        <location evidence="2">Cytoplasm</location>
    </subcellularLocation>
    <subcellularLocation>
        <location evidence="1">Early endosome</location>
    </subcellularLocation>
</comment>
<dbReference type="EMBL" id="GL453916">
    <property type="protein sequence ID" value="EFN75235.1"/>
    <property type="molecule type" value="Genomic_DNA"/>
</dbReference>
<keyword evidence="9" id="KW-0967">Endosome</keyword>
<dbReference type="Proteomes" id="UP000008237">
    <property type="component" value="Unassembled WGS sequence"/>
</dbReference>
<evidence type="ECO:0000256" key="9">
    <source>
        <dbReference type="ARBA" id="ARBA00022753"/>
    </source>
</evidence>
<dbReference type="GO" id="GO:0005096">
    <property type="term" value="F:GTPase activator activity"/>
    <property type="evidence" value="ECO:0007669"/>
    <property type="project" value="InterPro"/>
</dbReference>
<keyword evidence="13 15" id="KW-0175">Coiled coil</keyword>
<keyword evidence="11" id="KW-0862">Zinc</keyword>
<keyword evidence="5" id="KW-0963">Cytoplasm</keyword>
<keyword evidence="12" id="KW-0653">Protein transport</keyword>